<proteinExistence type="predicted"/>
<dbReference type="InterPro" id="IPR041489">
    <property type="entry name" value="PDZ_6"/>
</dbReference>
<dbReference type="EMBL" id="VRZA01000007">
    <property type="protein sequence ID" value="TXS90776.1"/>
    <property type="molecule type" value="Genomic_DNA"/>
</dbReference>
<name>A0A5C8ZQK3_9GAMM</name>
<evidence type="ECO:0000313" key="2">
    <source>
        <dbReference type="EMBL" id="TXS90776.1"/>
    </source>
</evidence>
<dbReference type="PROSITE" id="PS50106">
    <property type="entry name" value="PDZ"/>
    <property type="match status" value="1"/>
</dbReference>
<reference evidence="2 3" key="1">
    <citation type="submission" date="2019-08" db="EMBL/GenBank/DDBJ databases">
        <title>Parahaliea maris sp. nov., isolated from the surface seawater.</title>
        <authorList>
            <person name="Liu Y."/>
        </authorList>
    </citation>
    <scope>NUCLEOTIDE SEQUENCE [LARGE SCALE GENOMIC DNA]</scope>
    <source>
        <strain evidence="2 3">HSLHS9</strain>
    </source>
</reference>
<sequence length="430" mass="44878">MKYPDSLKRLASRLGVVVGTATLSVAAFSQAPELTPEEQEKLHKLTAFLESVNEFLPTVNRVDVSSLPITMSYRDVLDHVVVDVAVGDGEALPFMFDTGAPTYITKEISEANPGEVVIETVGAAGGGKLIWSPLERLSSMAVEGKLSIEDPTVQIGWEPDSGLYCITPHGLLGAPAMRNAVWQVNYGTGEITVAASADQLDHIDGAIELPFSVKPKTLSPSPQVELGVGNGTLTFLVDTGGGIPLTINTKDLASVGVEVPANAPVSVNLAGGAGGTFEIKLAGLQLPVNVGGRQINTTVFVGDGMAPTTAGNMGHMFLKNFVVTFDWSQNKMFLDPLAEDGSVEPMSDAKAAGIGLQNGSVIINSLALGGPADKAGLKLGDIVTRVDGNSVEDIALDDYCELLKTQPQSVTTAAGKTYDIGTIKGFLTGQ</sequence>
<dbReference type="Gene3D" id="2.30.42.10">
    <property type="match status" value="1"/>
</dbReference>
<protein>
    <submittedName>
        <fullName evidence="2">PDZ domain-containing protein</fullName>
    </submittedName>
</protein>
<evidence type="ECO:0000259" key="1">
    <source>
        <dbReference type="PROSITE" id="PS50106"/>
    </source>
</evidence>
<dbReference type="InterPro" id="IPR021109">
    <property type="entry name" value="Peptidase_aspartic_dom_sf"/>
</dbReference>
<organism evidence="2 3">
    <name type="scientific">Parahaliea maris</name>
    <dbReference type="NCBI Taxonomy" id="2716870"/>
    <lineage>
        <taxon>Bacteria</taxon>
        <taxon>Pseudomonadati</taxon>
        <taxon>Pseudomonadota</taxon>
        <taxon>Gammaproteobacteria</taxon>
        <taxon>Cellvibrionales</taxon>
        <taxon>Halieaceae</taxon>
        <taxon>Parahaliea</taxon>
    </lineage>
</organism>
<dbReference type="SUPFAM" id="SSF50156">
    <property type="entry name" value="PDZ domain-like"/>
    <property type="match status" value="1"/>
</dbReference>
<dbReference type="Gene3D" id="2.40.70.10">
    <property type="entry name" value="Acid Proteases"/>
    <property type="match status" value="1"/>
</dbReference>
<dbReference type="SMART" id="SM00228">
    <property type="entry name" value="PDZ"/>
    <property type="match status" value="1"/>
</dbReference>
<accession>A0A5C8ZQK3</accession>
<comment type="caution">
    <text evidence="2">The sequence shown here is derived from an EMBL/GenBank/DDBJ whole genome shotgun (WGS) entry which is preliminary data.</text>
</comment>
<dbReference type="InterPro" id="IPR036034">
    <property type="entry name" value="PDZ_sf"/>
</dbReference>
<keyword evidence="3" id="KW-1185">Reference proteome</keyword>
<dbReference type="AlphaFoldDB" id="A0A5C8ZQK3"/>
<dbReference type="Pfam" id="PF17820">
    <property type="entry name" value="PDZ_6"/>
    <property type="match status" value="1"/>
</dbReference>
<dbReference type="RefSeq" id="WP_148069774.1">
    <property type="nucleotide sequence ID" value="NZ_VRZA01000007.1"/>
</dbReference>
<dbReference type="Proteomes" id="UP000321039">
    <property type="component" value="Unassembled WGS sequence"/>
</dbReference>
<feature type="domain" description="PDZ" evidence="1">
    <location>
        <begin position="353"/>
        <end position="418"/>
    </location>
</feature>
<dbReference type="InterPro" id="IPR001478">
    <property type="entry name" value="PDZ"/>
</dbReference>
<evidence type="ECO:0000313" key="3">
    <source>
        <dbReference type="Proteomes" id="UP000321039"/>
    </source>
</evidence>
<gene>
    <name evidence="2" type="ORF">FV139_17515</name>
</gene>